<dbReference type="GO" id="GO:0005737">
    <property type="term" value="C:cytoplasm"/>
    <property type="evidence" value="ECO:0007669"/>
    <property type="project" value="TreeGrafter"/>
</dbReference>
<gene>
    <name evidence="5" type="primary">LOC108683243</name>
    <name evidence="3" type="ORF">HAZT_HAZT005797</name>
</gene>
<dbReference type="RefSeq" id="XP_018028031.1">
    <property type="nucleotide sequence ID" value="XM_018172542.2"/>
</dbReference>
<dbReference type="InterPro" id="IPR012942">
    <property type="entry name" value="SRR1-like"/>
</dbReference>
<dbReference type="OrthoDB" id="551431at2759"/>
<feature type="domain" description="SRR1-like" evidence="2">
    <location>
        <begin position="74"/>
        <end position="236"/>
    </location>
</feature>
<accession>A0A6A0H7P5</accession>
<dbReference type="AlphaFoldDB" id="A0A6A0H7P5"/>
<reference evidence="5" key="4">
    <citation type="submission" date="2025-04" db="UniProtKB">
        <authorList>
            <consortium name="RefSeq"/>
        </authorList>
    </citation>
    <scope>IDENTIFICATION</scope>
    <source>
        <tissue evidence="5">Whole organism</tissue>
    </source>
</reference>
<protein>
    <submittedName>
        <fullName evidence="5">SRR1-like protein</fullName>
    </submittedName>
</protein>
<evidence type="ECO:0000313" key="4">
    <source>
        <dbReference type="Proteomes" id="UP000694843"/>
    </source>
</evidence>
<evidence type="ECO:0000256" key="1">
    <source>
        <dbReference type="ARBA" id="ARBA00009856"/>
    </source>
</evidence>
<dbReference type="EMBL" id="JQDR03005053">
    <property type="protein sequence ID" value="KAA0201763.1"/>
    <property type="molecule type" value="Genomic_DNA"/>
</dbReference>
<proteinExistence type="inferred from homology"/>
<evidence type="ECO:0000313" key="5">
    <source>
        <dbReference type="RefSeq" id="XP_018028031.1"/>
    </source>
</evidence>
<dbReference type="InterPro" id="IPR040044">
    <property type="entry name" value="SRR1L"/>
</dbReference>
<dbReference type="PANTHER" id="PTHR28626">
    <property type="entry name" value="SRR1-LIKE PROTEIN"/>
    <property type="match status" value="1"/>
</dbReference>
<evidence type="ECO:0000259" key="2">
    <source>
        <dbReference type="Pfam" id="PF07985"/>
    </source>
</evidence>
<reference evidence="3" key="2">
    <citation type="journal article" date="2018" name="Environ. Sci. Technol.">
        <title>The Toxicogenome of Hyalella azteca: A Model for Sediment Ecotoxicology and Evolutionary Toxicology.</title>
        <authorList>
            <person name="Poynton H.C."/>
            <person name="Hasenbein S."/>
            <person name="Benoit J.B."/>
            <person name="Sepulveda M.S."/>
            <person name="Poelchau M.F."/>
            <person name="Hughes D.S.T."/>
            <person name="Murali S.C."/>
            <person name="Chen S."/>
            <person name="Glastad K.M."/>
            <person name="Goodisman M.A.D."/>
            <person name="Werren J.H."/>
            <person name="Vineis J.H."/>
            <person name="Bowen J.L."/>
            <person name="Friedrich M."/>
            <person name="Jones J."/>
            <person name="Robertson H.M."/>
            <person name="Feyereisen R."/>
            <person name="Mechler-Hickson A."/>
            <person name="Mathers N."/>
            <person name="Lee C.E."/>
            <person name="Colbourne J.K."/>
            <person name="Biales A."/>
            <person name="Johnston J.S."/>
            <person name="Wellborn G.A."/>
            <person name="Rosendale A.J."/>
            <person name="Cridge A.G."/>
            <person name="Munoz-Torres M.C."/>
            <person name="Bain P.A."/>
            <person name="Manny A.R."/>
            <person name="Major K.M."/>
            <person name="Lambert F.N."/>
            <person name="Vulpe C.D."/>
            <person name="Tuck P."/>
            <person name="Blalock B.J."/>
            <person name="Lin Y.Y."/>
            <person name="Smith M.E."/>
            <person name="Ochoa-Acuna H."/>
            <person name="Chen M.M."/>
            <person name="Childers C.P."/>
            <person name="Qu J."/>
            <person name="Dugan S."/>
            <person name="Lee S.L."/>
            <person name="Chao H."/>
            <person name="Dinh H."/>
            <person name="Han Y."/>
            <person name="Doddapaneni H."/>
            <person name="Worley K.C."/>
            <person name="Muzny D.M."/>
            <person name="Gibbs R.A."/>
            <person name="Richards S."/>
        </authorList>
    </citation>
    <scope>NUCLEOTIDE SEQUENCE</scope>
    <source>
        <strain evidence="3">HAZT.00-mixed</strain>
        <tissue evidence="3">Whole organism</tissue>
    </source>
</reference>
<evidence type="ECO:0000313" key="3">
    <source>
        <dbReference type="EMBL" id="KAA0201763.1"/>
    </source>
</evidence>
<dbReference type="Proteomes" id="UP000711488">
    <property type="component" value="Unassembled WGS sequence"/>
</dbReference>
<keyword evidence="4" id="KW-1185">Reference proteome</keyword>
<dbReference type="PANTHER" id="PTHR28626:SF3">
    <property type="entry name" value="SRR1-LIKE PROTEIN"/>
    <property type="match status" value="1"/>
</dbReference>
<organism evidence="3">
    <name type="scientific">Hyalella azteca</name>
    <name type="common">Amphipod</name>
    <dbReference type="NCBI Taxonomy" id="294128"/>
    <lineage>
        <taxon>Eukaryota</taxon>
        <taxon>Metazoa</taxon>
        <taxon>Ecdysozoa</taxon>
        <taxon>Arthropoda</taxon>
        <taxon>Crustacea</taxon>
        <taxon>Multicrustacea</taxon>
        <taxon>Malacostraca</taxon>
        <taxon>Eumalacostraca</taxon>
        <taxon>Peracarida</taxon>
        <taxon>Amphipoda</taxon>
        <taxon>Senticaudata</taxon>
        <taxon>Talitrida</taxon>
        <taxon>Talitroidea</taxon>
        <taxon>Hyalellidae</taxon>
        <taxon>Hyalella</taxon>
    </lineage>
</organism>
<dbReference type="Pfam" id="PF07985">
    <property type="entry name" value="SRR1"/>
    <property type="match status" value="1"/>
</dbReference>
<dbReference type="GO" id="GO:0005634">
    <property type="term" value="C:nucleus"/>
    <property type="evidence" value="ECO:0007669"/>
    <property type="project" value="TreeGrafter"/>
</dbReference>
<dbReference type="KEGG" id="hazt:108683243"/>
<reference evidence="3" key="1">
    <citation type="submission" date="2014-08" db="EMBL/GenBank/DDBJ databases">
        <authorList>
            <person name="Murali S."/>
            <person name="Richards S."/>
            <person name="Bandaranaike D."/>
            <person name="Bellair M."/>
            <person name="Blankenburg K."/>
            <person name="Chao H."/>
            <person name="Dinh H."/>
            <person name="Doddapaneni H."/>
            <person name="Dugan-Rocha S."/>
            <person name="Elkadiri S."/>
            <person name="Gnanaolivu R."/>
            <person name="Hughes D."/>
            <person name="Lee S."/>
            <person name="Li M."/>
            <person name="Ming W."/>
            <person name="Munidasa M."/>
            <person name="Muniz J."/>
            <person name="Nguyen L."/>
            <person name="Osuji N."/>
            <person name="Pu L.-L."/>
            <person name="Puazo M."/>
            <person name="Skinner E."/>
            <person name="Qu C."/>
            <person name="Quiroz J."/>
            <person name="Raj R."/>
            <person name="Weissenberger G."/>
            <person name="Xin Y."/>
            <person name="Zou X."/>
            <person name="Han Y."/>
            <person name="Worley K."/>
            <person name="Muzny D."/>
            <person name="Gibbs R."/>
        </authorList>
    </citation>
    <scope>NUCLEOTIDE SEQUENCE</scope>
    <source>
        <strain evidence="3">HAZT.00-mixed</strain>
        <tissue evidence="3">Whole organism</tissue>
    </source>
</reference>
<reference evidence="3" key="3">
    <citation type="submission" date="2019-06" db="EMBL/GenBank/DDBJ databases">
        <authorList>
            <person name="Poynton C."/>
            <person name="Hasenbein S."/>
            <person name="Benoit J.B."/>
            <person name="Sepulveda M.S."/>
            <person name="Poelchau M.F."/>
            <person name="Murali S.C."/>
            <person name="Chen S."/>
            <person name="Glastad K.M."/>
            <person name="Werren J.H."/>
            <person name="Vineis J.H."/>
            <person name="Bowen J.L."/>
            <person name="Friedrich M."/>
            <person name="Jones J."/>
            <person name="Robertson H.M."/>
            <person name="Feyereisen R."/>
            <person name="Mechler-Hickson A."/>
            <person name="Mathers N."/>
            <person name="Lee C.E."/>
            <person name="Colbourne J.K."/>
            <person name="Biales A."/>
            <person name="Johnston J.S."/>
            <person name="Wellborn G.A."/>
            <person name="Rosendale A.J."/>
            <person name="Cridge A.G."/>
            <person name="Munoz-Torres M.C."/>
            <person name="Bain P.A."/>
            <person name="Manny A.R."/>
            <person name="Major K.M."/>
            <person name="Lambert F.N."/>
            <person name="Vulpe C.D."/>
            <person name="Tuck P."/>
            <person name="Blalock B.J."/>
            <person name="Lin Y.-Y."/>
            <person name="Smith M.E."/>
            <person name="Ochoa-Acuna H."/>
            <person name="Chen M.-J.M."/>
            <person name="Childers C.P."/>
            <person name="Qu J."/>
            <person name="Dugan S."/>
            <person name="Lee S.L."/>
            <person name="Chao H."/>
            <person name="Dinh H."/>
            <person name="Han Y."/>
            <person name="Doddapaneni H."/>
            <person name="Worley K.C."/>
            <person name="Muzny D.M."/>
            <person name="Gibbs R.A."/>
            <person name="Richards S."/>
        </authorList>
    </citation>
    <scope>NUCLEOTIDE SEQUENCE</scope>
    <source>
        <strain evidence="3">HAZT.00-mixed</strain>
        <tissue evidence="3">Whole organism</tissue>
    </source>
</reference>
<comment type="similarity">
    <text evidence="1">Belongs to the SRR1 family.</text>
</comment>
<name>A0A6A0H7P5_HYAAZ</name>
<dbReference type="Proteomes" id="UP000694843">
    <property type="component" value="Unplaced"/>
</dbReference>
<sequence length="294" mass="33682">MSRLEDDQPFIYVKNKRRKKFNPKSGNIKPLVLNHGLPIDKLISNVDHLSHTIDLMVCNTIVEAATMQDLHSTSNGEMLAKQIICYGLGSPSSNRNSRAQLAVLLQLIQALKCPNVFLYDPVFEANDKKLFDNYKLFVLGKNEECLRAVNERTIFYMPHCCWAMYNNVLWANWTPKRLANVVFVGNNIQNKAEAECDSTFKSMYRFICDSLERDMCEVIALPSLNKGMDSFEDTAVIVFHPGRFPIEDKLFWKRGPKPDYKGAHFGELIEKSKLKKARAKEDELTQALKDVSLR</sequence>
<dbReference type="OMA" id="LERDMCE"/>
<dbReference type="GeneID" id="108683243"/>